<dbReference type="InterPro" id="IPR027417">
    <property type="entry name" value="P-loop_NTPase"/>
</dbReference>
<dbReference type="InterPro" id="IPR017871">
    <property type="entry name" value="ABC_transporter-like_CS"/>
</dbReference>
<dbReference type="PROSITE" id="PS50893">
    <property type="entry name" value="ABC_TRANSPORTER_2"/>
    <property type="match status" value="1"/>
</dbReference>
<organism evidence="5 6">
    <name type="scientific">Brevifollis gellanilyticus</name>
    <dbReference type="NCBI Taxonomy" id="748831"/>
    <lineage>
        <taxon>Bacteria</taxon>
        <taxon>Pseudomonadati</taxon>
        <taxon>Verrucomicrobiota</taxon>
        <taxon>Verrucomicrobiia</taxon>
        <taxon>Verrucomicrobiales</taxon>
        <taxon>Verrucomicrobiaceae</taxon>
    </lineage>
</organism>
<dbReference type="GO" id="GO:0005524">
    <property type="term" value="F:ATP binding"/>
    <property type="evidence" value="ECO:0007669"/>
    <property type="project" value="UniProtKB-KW"/>
</dbReference>
<protein>
    <submittedName>
        <fullName evidence="5">ABC transporter ATP-binding protein</fullName>
    </submittedName>
</protein>
<dbReference type="PANTHER" id="PTHR43023:SF3">
    <property type="entry name" value="PROTEIN TRIGALACTOSYLDIACYLGLYCEROL 3, CHLOROPLASTIC"/>
    <property type="match status" value="1"/>
</dbReference>
<dbReference type="InterPro" id="IPR003593">
    <property type="entry name" value="AAA+_ATPase"/>
</dbReference>
<name>A0A512M976_9BACT</name>
<sequence length="262" mass="28454">MLLEVQGITKSFGDNAVLTGVDLHVPHGRVVTVLGRSGTGKSVFLKCLAGVERPDAGTIHFDGKALDVDAPAARAEFCRRCSFLFQHNALFDSLTALENVELPLEQTTDLSAAEVRKRSLEALKQLELDTHADSYPSQLSGGMQKRLALARAIVTRPELVLFDEPTAGLDPLRRNAVFEMIVKYQRQFGFTAVIVTHDVAEVLVISDHVALLDGGSMRFAGTPEAFSTSTDRFVCDFRDSTLALSRSIAALRQSSAPLPLNS</sequence>
<keyword evidence="3 5" id="KW-0067">ATP-binding</keyword>
<dbReference type="Proteomes" id="UP000321577">
    <property type="component" value="Unassembled WGS sequence"/>
</dbReference>
<comment type="caution">
    <text evidence="5">The sequence shown here is derived from an EMBL/GenBank/DDBJ whole genome shotgun (WGS) entry which is preliminary data.</text>
</comment>
<evidence type="ECO:0000256" key="2">
    <source>
        <dbReference type="ARBA" id="ARBA00022741"/>
    </source>
</evidence>
<dbReference type="EMBL" id="BKAG01000016">
    <property type="protein sequence ID" value="GEP43290.1"/>
    <property type="molecule type" value="Genomic_DNA"/>
</dbReference>
<keyword evidence="1" id="KW-0813">Transport</keyword>
<evidence type="ECO:0000313" key="5">
    <source>
        <dbReference type="EMBL" id="GEP43290.1"/>
    </source>
</evidence>
<reference evidence="5 6" key="1">
    <citation type="submission" date="2019-07" db="EMBL/GenBank/DDBJ databases">
        <title>Whole genome shotgun sequence of Brevifollis gellanilyticus NBRC 108608.</title>
        <authorList>
            <person name="Hosoyama A."/>
            <person name="Uohara A."/>
            <person name="Ohji S."/>
            <person name="Ichikawa N."/>
        </authorList>
    </citation>
    <scope>NUCLEOTIDE SEQUENCE [LARGE SCALE GENOMIC DNA]</scope>
    <source>
        <strain evidence="5 6">NBRC 108608</strain>
    </source>
</reference>
<evidence type="ECO:0000259" key="4">
    <source>
        <dbReference type="PROSITE" id="PS50893"/>
    </source>
</evidence>
<keyword evidence="6" id="KW-1185">Reference proteome</keyword>
<gene>
    <name evidence="5" type="ORF">BGE01nite_25810</name>
</gene>
<dbReference type="AlphaFoldDB" id="A0A512M976"/>
<dbReference type="InterPro" id="IPR003439">
    <property type="entry name" value="ABC_transporter-like_ATP-bd"/>
</dbReference>
<dbReference type="PROSITE" id="PS00211">
    <property type="entry name" value="ABC_TRANSPORTER_1"/>
    <property type="match status" value="1"/>
</dbReference>
<feature type="domain" description="ABC transporter" evidence="4">
    <location>
        <begin position="3"/>
        <end position="239"/>
    </location>
</feature>
<dbReference type="Pfam" id="PF00005">
    <property type="entry name" value="ABC_tran"/>
    <property type="match status" value="1"/>
</dbReference>
<dbReference type="SUPFAM" id="SSF52540">
    <property type="entry name" value="P-loop containing nucleoside triphosphate hydrolases"/>
    <property type="match status" value="1"/>
</dbReference>
<dbReference type="PANTHER" id="PTHR43023">
    <property type="entry name" value="PROTEIN TRIGALACTOSYLDIACYLGLYCEROL 3, CHLOROPLASTIC"/>
    <property type="match status" value="1"/>
</dbReference>
<evidence type="ECO:0000256" key="1">
    <source>
        <dbReference type="ARBA" id="ARBA00022448"/>
    </source>
</evidence>
<evidence type="ECO:0000313" key="6">
    <source>
        <dbReference type="Proteomes" id="UP000321577"/>
    </source>
</evidence>
<dbReference type="Gene3D" id="3.40.50.300">
    <property type="entry name" value="P-loop containing nucleotide triphosphate hydrolases"/>
    <property type="match status" value="1"/>
</dbReference>
<dbReference type="SMART" id="SM00382">
    <property type="entry name" value="AAA"/>
    <property type="match status" value="1"/>
</dbReference>
<keyword evidence="2" id="KW-0547">Nucleotide-binding</keyword>
<accession>A0A512M976</accession>
<evidence type="ECO:0000256" key="3">
    <source>
        <dbReference type="ARBA" id="ARBA00022840"/>
    </source>
</evidence>
<dbReference type="GO" id="GO:0016887">
    <property type="term" value="F:ATP hydrolysis activity"/>
    <property type="evidence" value="ECO:0007669"/>
    <property type="project" value="InterPro"/>
</dbReference>
<proteinExistence type="predicted"/>